<name>A0A1X2J2Q8_9FUNG</name>
<gene>
    <name evidence="1" type="ORF">BCR42DRAFT_401675</name>
</gene>
<evidence type="ECO:0000313" key="1">
    <source>
        <dbReference type="EMBL" id="ORZ26147.1"/>
    </source>
</evidence>
<dbReference type="EMBL" id="MCGE01000001">
    <property type="protein sequence ID" value="ORZ26147.1"/>
    <property type="molecule type" value="Genomic_DNA"/>
</dbReference>
<organism evidence="1 2">
    <name type="scientific">Absidia repens</name>
    <dbReference type="NCBI Taxonomy" id="90262"/>
    <lineage>
        <taxon>Eukaryota</taxon>
        <taxon>Fungi</taxon>
        <taxon>Fungi incertae sedis</taxon>
        <taxon>Mucoromycota</taxon>
        <taxon>Mucoromycotina</taxon>
        <taxon>Mucoromycetes</taxon>
        <taxon>Mucorales</taxon>
        <taxon>Cunninghamellaceae</taxon>
        <taxon>Absidia</taxon>
    </lineage>
</organism>
<protein>
    <submittedName>
        <fullName evidence="1">Uncharacterized protein</fullName>
    </submittedName>
</protein>
<sequence length="78" mass="8936">MIYSVQYCIVQALYAMCTYNDFQSTISIKYCIRCVLKHMCEFVINASNLINNESTSDLQRILFCSTNTIATVVQHSQP</sequence>
<proteinExistence type="predicted"/>
<evidence type="ECO:0000313" key="2">
    <source>
        <dbReference type="Proteomes" id="UP000193560"/>
    </source>
</evidence>
<dbReference type="Proteomes" id="UP000193560">
    <property type="component" value="Unassembled WGS sequence"/>
</dbReference>
<accession>A0A1X2J2Q8</accession>
<comment type="caution">
    <text evidence="1">The sequence shown here is derived from an EMBL/GenBank/DDBJ whole genome shotgun (WGS) entry which is preliminary data.</text>
</comment>
<reference evidence="1 2" key="1">
    <citation type="submission" date="2016-07" db="EMBL/GenBank/DDBJ databases">
        <title>Pervasive Adenine N6-methylation of Active Genes in Fungi.</title>
        <authorList>
            <consortium name="DOE Joint Genome Institute"/>
            <person name="Mondo S.J."/>
            <person name="Dannebaum R.O."/>
            <person name="Kuo R.C."/>
            <person name="Labutti K."/>
            <person name="Haridas S."/>
            <person name="Kuo A."/>
            <person name="Salamov A."/>
            <person name="Ahrendt S.R."/>
            <person name="Lipzen A."/>
            <person name="Sullivan W."/>
            <person name="Andreopoulos W.B."/>
            <person name="Clum A."/>
            <person name="Lindquist E."/>
            <person name="Daum C."/>
            <person name="Ramamoorthy G.K."/>
            <person name="Gryganskyi A."/>
            <person name="Culley D."/>
            <person name="Magnuson J.K."/>
            <person name="James T.Y."/>
            <person name="O'Malley M.A."/>
            <person name="Stajich J.E."/>
            <person name="Spatafora J.W."/>
            <person name="Visel A."/>
            <person name="Grigoriev I.V."/>
        </authorList>
    </citation>
    <scope>NUCLEOTIDE SEQUENCE [LARGE SCALE GENOMIC DNA]</scope>
    <source>
        <strain evidence="1 2">NRRL 1336</strain>
    </source>
</reference>
<keyword evidence="2" id="KW-1185">Reference proteome</keyword>
<dbReference type="AlphaFoldDB" id="A0A1X2J2Q8"/>